<protein>
    <submittedName>
        <fullName evidence="2">Uncharacterized protein</fullName>
    </submittedName>
</protein>
<dbReference type="EMBL" id="JBAWTH010000007">
    <property type="protein sequence ID" value="KAL2291278.1"/>
    <property type="molecule type" value="Genomic_DNA"/>
</dbReference>
<dbReference type="Proteomes" id="UP001600888">
    <property type="component" value="Unassembled WGS sequence"/>
</dbReference>
<evidence type="ECO:0000313" key="3">
    <source>
        <dbReference type="Proteomes" id="UP001600888"/>
    </source>
</evidence>
<evidence type="ECO:0000313" key="2">
    <source>
        <dbReference type="EMBL" id="KAL2291278.1"/>
    </source>
</evidence>
<keyword evidence="3" id="KW-1185">Reference proteome</keyword>
<evidence type="ECO:0000256" key="1">
    <source>
        <dbReference type="SAM" id="MobiDB-lite"/>
    </source>
</evidence>
<comment type="caution">
    <text evidence="2">The sequence shown here is derived from an EMBL/GenBank/DDBJ whole genome shotgun (WGS) entry which is preliminary data.</text>
</comment>
<reference evidence="2 3" key="1">
    <citation type="submission" date="2024-03" db="EMBL/GenBank/DDBJ databases">
        <title>A high-quality draft genome sequence of Diaporthe vaccinii, a causative agent of upright dieback and viscid rot disease in cranberry plants.</title>
        <authorList>
            <person name="Sarrasin M."/>
            <person name="Lang B.F."/>
            <person name="Burger G."/>
        </authorList>
    </citation>
    <scope>NUCLEOTIDE SEQUENCE [LARGE SCALE GENOMIC DNA]</scope>
    <source>
        <strain evidence="2 3">IS7</strain>
    </source>
</reference>
<sequence length="161" mass="18457">MRINSTNIDRYADRAGLKSNHHRYPNETFSISPRTMALDVNHHWSVLRSINPGTMPILTATQSPVCSKKGNRRCVKLGHLIECEIHRGKYHSRIHECVSCAEACAREEKAAKKDHGSCNAEEKNKQQQKRRKSGKVKGVHEKTMKQLRKEVRDQKRKSSSD</sequence>
<name>A0ABR4F9A6_9PEZI</name>
<feature type="region of interest" description="Disordered" evidence="1">
    <location>
        <begin position="110"/>
        <end position="161"/>
    </location>
</feature>
<feature type="compositionally biased region" description="Basic residues" evidence="1">
    <location>
        <begin position="126"/>
        <end position="137"/>
    </location>
</feature>
<organism evidence="2 3">
    <name type="scientific">Diaporthe vaccinii</name>
    <dbReference type="NCBI Taxonomy" id="105482"/>
    <lineage>
        <taxon>Eukaryota</taxon>
        <taxon>Fungi</taxon>
        <taxon>Dikarya</taxon>
        <taxon>Ascomycota</taxon>
        <taxon>Pezizomycotina</taxon>
        <taxon>Sordariomycetes</taxon>
        <taxon>Sordariomycetidae</taxon>
        <taxon>Diaporthales</taxon>
        <taxon>Diaporthaceae</taxon>
        <taxon>Diaporthe</taxon>
        <taxon>Diaporthe eres species complex</taxon>
    </lineage>
</organism>
<feature type="compositionally biased region" description="Basic and acidic residues" evidence="1">
    <location>
        <begin position="138"/>
        <end position="161"/>
    </location>
</feature>
<proteinExistence type="predicted"/>
<gene>
    <name evidence="2" type="ORF">FJTKL_13900</name>
</gene>
<accession>A0ABR4F9A6</accession>
<feature type="compositionally biased region" description="Basic and acidic residues" evidence="1">
    <location>
        <begin position="110"/>
        <end position="125"/>
    </location>
</feature>